<dbReference type="AlphaFoldDB" id="A0A806JZ15"/>
<proteinExistence type="predicted"/>
<reference evidence="2" key="1">
    <citation type="submission" date="2012-03" db="EMBL/GenBank/DDBJ databases">
        <title>Functional metagenomics reveals considerable lignocellulase gene clusters in the gut microbiome of a wood-feeding higher termite.</title>
        <authorList>
            <person name="Liu N."/>
        </authorList>
    </citation>
    <scope>NUCLEOTIDE SEQUENCE</scope>
</reference>
<name>A0A806JZ15_9BACT</name>
<feature type="transmembrane region" description="Helical" evidence="1">
    <location>
        <begin position="43"/>
        <end position="60"/>
    </location>
</feature>
<keyword evidence="1" id="KW-1133">Transmembrane helix</keyword>
<keyword evidence="1" id="KW-0812">Transmembrane</keyword>
<organism evidence="2">
    <name type="scientific">uncultured bacterium contig00077</name>
    <dbReference type="NCBI Taxonomy" id="1181555"/>
    <lineage>
        <taxon>Bacteria</taxon>
        <taxon>environmental samples</taxon>
    </lineage>
</organism>
<accession>A0A806JZ15</accession>
<protein>
    <submittedName>
        <fullName evidence="2">Uncharacterized protein</fullName>
    </submittedName>
</protein>
<keyword evidence="1" id="KW-0472">Membrane</keyword>
<evidence type="ECO:0000256" key="1">
    <source>
        <dbReference type="SAM" id="Phobius"/>
    </source>
</evidence>
<sequence>MVNEQLYFLSILCNGLAGFILFTGKDSQPVENTAKFSLQNPTIHLVLGILCSVTGVLKLLSPMKTALLGDLVPAAAGVTAGLLLIFGIYRHDVSSSSEEPSGTLDRLGENLMKFRKTVGLGLLAVALLHFLFPYALFL</sequence>
<feature type="transmembrane region" description="Helical" evidence="1">
    <location>
        <begin position="118"/>
        <end position="137"/>
    </location>
</feature>
<evidence type="ECO:0000313" key="2">
    <source>
        <dbReference type="EMBL" id="AGS52372.1"/>
    </source>
</evidence>
<feature type="transmembrane region" description="Helical" evidence="1">
    <location>
        <begin position="66"/>
        <end position="89"/>
    </location>
</feature>
<feature type="transmembrane region" description="Helical" evidence="1">
    <location>
        <begin position="6"/>
        <end position="22"/>
    </location>
</feature>
<dbReference type="EMBL" id="JQ844191">
    <property type="protein sequence ID" value="AGS52372.1"/>
    <property type="molecule type" value="Genomic_DNA"/>
</dbReference>